<dbReference type="GO" id="GO:0005524">
    <property type="term" value="F:ATP binding"/>
    <property type="evidence" value="ECO:0007669"/>
    <property type="project" value="InterPro"/>
</dbReference>
<feature type="domain" description="ATPase AAA-type core" evidence="1">
    <location>
        <begin position="12"/>
        <end position="330"/>
    </location>
</feature>
<dbReference type="InterPro" id="IPR051396">
    <property type="entry name" value="Bact_Antivir_Def_Nuclease"/>
</dbReference>
<sequence>MRRPDGRKGSGLNLFIGENGSGKTSAIQLLSLAFQSFSAASRIRPTDFFNLEEKIAAELEFDRFKARSGSPFLSKAHFECTGIEFTAESRDRKQPNRLISEPFAARTHFIVDEDAYREPDGTPILAKGEYKKFDARDKSFDPARVFEGTLPVCFLLERSRARHIGRGQFATTLDRITNEISWRFRKQIKDVEQEDDYQKVHAAFTDQTIKSIPKEFGPELTDALAQLLEFPVSLNPLSYSSPFDNLHFATTSDNAAERLPVEMLGSGVEMIIALQLQCYLAEHAKEPLILLIDEPEMHLHPRLQTKLAKFFFEKSANHQIILTSHSPYIVRDVGSDASVVQFALKEGKSEVTPMSGLKTKLRHGLTVNEVNFLVFGMPSVEYLDELWGSAMLQFEAERVRQLDEVLVKNGLSYRENWRRSDGNDYAVTLPHFVRNSVHHPENKHNRPINDQDVYSAIEGLRSVL</sequence>
<dbReference type="Gene3D" id="3.40.50.300">
    <property type="entry name" value="P-loop containing nucleotide triphosphate hydrolases"/>
    <property type="match status" value="1"/>
</dbReference>
<protein>
    <submittedName>
        <fullName evidence="2">AAA ATPase domain-containing protein</fullName>
    </submittedName>
</protein>
<dbReference type="PANTHER" id="PTHR43581:SF2">
    <property type="entry name" value="EXCINUCLEASE ATPASE SUBUNIT"/>
    <property type="match status" value="1"/>
</dbReference>
<evidence type="ECO:0000313" key="3">
    <source>
        <dbReference type="Proteomes" id="UP000198926"/>
    </source>
</evidence>
<dbReference type="InterPro" id="IPR003959">
    <property type="entry name" value="ATPase_AAA_core"/>
</dbReference>
<dbReference type="Proteomes" id="UP000198926">
    <property type="component" value="Unassembled WGS sequence"/>
</dbReference>
<dbReference type="Pfam" id="PF13304">
    <property type="entry name" value="AAA_21"/>
    <property type="match status" value="1"/>
</dbReference>
<dbReference type="STRING" id="1123755.SAMN05444714_1805"/>
<name>A0A1I6MHI9_9RHOB</name>
<dbReference type="PANTHER" id="PTHR43581">
    <property type="entry name" value="ATP/GTP PHOSPHATASE"/>
    <property type="match status" value="1"/>
</dbReference>
<dbReference type="EMBL" id="FOZM01000001">
    <property type="protein sequence ID" value="SFS15112.1"/>
    <property type="molecule type" value="Genomic_DNA"/>
</dbReference>
<evidence type="ECO:0000313" key="2">
    <source>
        <dbReference type="EMBL" id="SFS15112.1"/>
    </source>
</evidence>
<accession>A0A1I6MHI9</accession>
<dbReference type="InterPro" id="IPR027417">
    <property type="entry name" value="P-loop_NTPase"/>
</dbReference>
<dbReference type="GO" id="GO:0016887">
    <property type="term" value="F:ATP hydrolysis activity"/>
    <property type="evidence" value="ECO:0007669"/>
    <property type="project" value="InterPro"/>
</dbReference>
<dbReference type="SUPFAM" id="SSF52540">
    <property type="entry name" value="P-loop containing nucleoside triphosphate hydrolases"/>
    <property type="match status" value="1"/>
</dbReference>
<evidence type="ECO:0000259" key="1">
    <source>
        <dbReference type="Pfam" id="PF13304"/>
    </source>
</evidence>
<dbReference type="AlphaFoldDB" id="A0A1I6MHI9"/>
<keyword evidence="3" id="KW-1185">Reference proteome</keyword>
<gene>
    <name evidence="2" type="ORF">SAMN05444714_1805</name>
</gene>
<organism evidence="2 3">
    <name type="scientific">Yoonia litorea</name>
    <dbReference type="NCBI Taxonomy" id="1123755"/>
    <lineage>
        <taxon>Bacteria</taxon>
        <taxon>Pseudomonadati</taxon>
        <taxon>Pseudomonadota</taxon>
        <taxon>Alphaproteobacteria</taxon>
        <taxon>Rhodobacterales</taxon>
        <taxon>Paracoccaceae</taxon>
        <taxon>Yoonia</taxon>
    </lineage>
</organism>
<proteinExistence type="predicted"/>
<reference evidence="2 3" key="1">
    <citation type="submission" date="2016-10" db="EMBL/GenBank/DDBJ databases">
        <authorList>
            <person name="de Groot N.N."/>
        </authorList>
    </citation>
    <scope>NUCLEOTIDE SEQUENCE [LARGE SCALE GENOMIC DNA]</scope>
    <source>
        <strain evidence="2 3">DSM 29433</strain>
    </source>
</reference>